<evidence type="ECO:0000256" key="2">
    <source>
        <dbReference type="ARBA" id="ARBA00004413"/>
    </source>
</evidence>
<keyword evidence="9" id="KW-0975">Bacterial flagellum</keyword>
<dbReference type="SUPFAM" id="SSF48029">
    <property type="entry name" value="FliG"/>
    <property type="match status" value="2"/>
</dbReference>
<dbReference type="InterPro" id="IPR023087">
    <property type="entry name" value="Flg_Motor_Flig_C"/>
</dbReference>
<dbReference type="GO" id="GO:0003774">
    <property type="term" value="F:cytoskeletal motor activity"/>
    <property type="evidence" value="ECO:0007669"/>
    <property type="project" value="InterPro"/>
</dbReference>
<name>A0A833M0F2_9LEPT</name>
<dbReference type="PANTHER" id="PTHR30534">
    <property type="entry name" value="FLAGELLAR MOTOR SWITCH PROTEIN FLIG"/>
    <property type="match status" value="1"/>
</dbReference>
<evidence type="ECO:0000313" key="13">
    <source>
        <dbReference type="EMBL" id="KAB2935392.1"/>
    </source>
</evidence>
<comment type="subcellular location">
    <subcellularLocation>
        <location evidence="1">Bacterial flagellum basal body</location>
    </subcellularLocation>
    <subcellularLocation>
        <location evidence="2">Cell membrane</location>
        <topology evidence="2">Peripheral membrane protein</topology>
        <orientation evidence="2">Cytoplasmic side</orientation>
    </subcellularLocation>
</comment>
<dbReference type="GO" id="GO:0009425">
    <property type="term" value="C:bacterial-type flagellum basal body"/>
    <property type="evidence" value="ECO:0007669"/>
    <property type="project" value="UniProtKB-SubCell"/>
</dbReference>
<dbReference type="NCBIfam" id="TIGR00207">
    <property type="entry name" value="fliG"/>
    <property type="match status" value="1"/>
</dbReference>
<dbReference type="InterPro" id="IPR028263">
    <property type="entry name" value="FliG_N"/>
</dbReference>
<dbReference type="PRINTS" id="PR00954">
    <property type="entry name" value="FLGMOTORFLIG"/>
</dbReference>
<dbReference type="Pfam" id="PF01706">
    <property type="entry name" value="FliG_C"/>
    <property type="match status" value="1"/>
</dbReference>
<dbReference type="PANTHER" id="PTHR30534:SF0">
    <property type="entry name" value="FLAGELLAR MOTOR SWITCH PROTEIN FLIG"/>
    <property type="match status" value="1"/>
</dbReference>
<feature type="domain" description="Flagellar motor switch protein FliG C-terminal" evidence="10">
    <location>
        <begin position="263"/>
        <end position="369"/>
    </location>
</feature>
<comment type="caution">
    <text evidence="13">The sequence shown here is derived from an EMBL/GenBank/DDBJ whole genome shotgun (WGS) entry which is preliminary data.</text>
</comment>
<accession>A0A833M0F2</accession>
<keyword evidence="13" id="KW-0969">Cilium</keyword>
<evidence type="ECO:0000256" key="9">
    <source>
        <dbReference type="ARBA" id="ARBA00023143"/>
    </source>
</evidence>
<evidence type="ECO:0000256" key="1">
    <source>
        <dbReference type="ARBA" id="ARBA00004117"/>
    </source>
</evidence>
<gene>
    <name evidence="13" type="primary">fliG</name>
    <name evidence="13" type="ORF">F9K24_01300</name>
</gene>
<evidence type="ECO:0000256" key="5">
    <source>
        <dbReference type="ARBA" id="ARBA00022475"/>
    </source>
</evidence>
<keyword evidence="7" id="KW-0283">Flagellar rotation</keyword>
<dbReference type="InterPro" id="IPR032779">
    <property type="entry name" value="FliG_M"/>
</dbReference>
<keyword evidence="5" id="KW-1003">Cell membrane</keyword>
<dbReference type="EMBL" id="WBUI01000001">
    <property type="protein sequence ID" value="KAB2935392.1"/>
    <property type="molecule type" value="Genomic_DNA"/>
</dbReference>
<sequence length="377" mass="42990">MEPECDLIHVKKRKKDSALDFTVGDMIEDNRSKKNTADRSDRGLFPEFQIQGGVQKAARLLLALGADEASRILREMRDDEIRLLIEEMSRIRFITAEEKNRILDEFRTAVPPEAPVEGGPEAARSMLVRSFGEAKADEMLSRMQRQDARRQFDFLTAYEPSLIASVLSQEHPQIAAVTLSYMKPSLAAQAFKYMPDELRMDLCTRIGRSAKISPEAVVRAAKSLQEKFEKRIDETFSDTGGAETLAGILNHLDRGTEERILDQLQNAEPELFERVKERLYTFEELVSLDAKELRLLLSQIDTDTIATALRGAPEEMRRAFFNSLSQNRAADVLDEMDHRGPISVREINEGRGFILQTARRLDEEGRILIKKERDEYI</sequence>
<dbReference type="Pfam" id="PF14842">
    <property type="entry name" value="FliG_N"/>
    <property type="match status" value="1"/>
</dbReference>
<evidence type="ECO:0000256" key="8">
    <source>
        <dbReference type="ARBA" id="ARBA00023136"/>
    </source>
</evidence>
<organism evidence="13 14">
    <name type="scientific">Leptonema illini</name>
    <dbReference type="NCBI Taxonomy" id="183"/>
    <lineage>
        <taxon>Bacteria</taxon>
        <taxon>Pseudomonadati</taxon>
        <taxon>Spirochaetota</taxon>
        <taxon>Spirochaetia</taxon>
        <taxon>Leptospirales</taxon>
        <taxon>Leptospiraceae</taxon>
        <taxon>Leptonema</taxon>
    </lineage>
</organism>
<keyword evidence="13" id="KW-0966">Cell projection</keyword>
<feature type="domain" description="Flagellar motor switch protein FliG N-terminal" evidence="12">
    <location>
        <begin position="53"/>
        <end position="152"/>
    </location>
</feature>
<evidence type="ECO:0000256" key="4">
    <source>
        <dbReference type="ARBA" id="ARBA00021870"/>
    </source>
</evidence>
<dbReference type="GO" id="GO:0006935">
    <property type="term" value="P:chemotaxis"/>
    <property type="evidence" value="ECO:0007669"/>
    <property type="project" value="UniProtKB-KW"/>
</dbReference>
<evidence type="ECO:0000313" key="14">
    <source>
        <dbReference type="Proteomes" id="UP000460298"/>
    </source>
</evidence>
<dbReference type="GO" id="GO:0071973">
    <property type="term" value="P:bacterial-type flagellum-dependent cell motility"/>
    <property type="evidence" value="ECO:0007669"/>
    <property type="project" value="InterPro"/>
</dbReference>
<evidence type="ECO:0000259" key="10">
    <source>
        <dbReference type="Pfam" id="PF01706"/>
    </source>
</evidence>
<evidence type="ECO:0000259" key="12">
    <source>
        <dbReference type="Pfam" id="PF14842"/>
    </source>
</evidence>
<evidence type="ECO:0000256" key="7">
    <source>
        <dbReference type="ARBA" id="ARBA00022779"/>
    </source>
</evidence>
<feature type="domain" description="Flagellar motor switch protein FliG middle" evidence="11">
    <location>
        <begin position="160"/>
        <end position="230"/>
    </location>
</feature>
<dbReference type="InterPro" id="IPR000090">
    <property type="entry name" value="Flg_Motor_Flig"/>
</dbReference>
<dbReference type="Proteomes" id="UP000460298">
    <property type="component" value="Unassembled WGS sequence"/>
</dbReference>
<keyword evidence="13" id="KW-0282">Flagellum</keyword>
<proteinExistence type="inferred from homology"/>
<dbReference type="GO" id="GO:0005886">
    <property type="term" value="C:plasma membrane"/>
    <property type="evidence" value="ECO:0007669"/>
    <property type="project" value="UniProtKB-SubCell"/>
</dbReference>
<evidence type="ECO:0000259" key="11">
    <source>
        <dbReference type="Pfam" id="PF14841"/>
    </source>
</evidence>
<dbReference type="AlphaFoldDB" id="A0A833M0F2"/>
<evidence type="ECO:0000256" key="6">
    <source>
        <dbReference type="ARBA" id="ARBA00022500"/>
    </source>
</evidence>
<keyword evidence="6" id="KW-0145">Chemotaxis</keyword>
<protein>
    <recommendedName>
        <fullName evidence="4">Flagellar motor switch protein FliG</fullName>
    </recommendedName>
</protein>
<dbReference type="Pfam" id="PF14841">
    <property type="entry name" value="FliG_M"/>
    <property type="match status" value="1"/>
</dbReference>
<evidence type="ECO:0000256" key="3">
    <source>
        <dbReference type="ARBA" id="ARBA00010299"/>
    </source>
</evidence>
<keyword evidence="8" id="KW-0472">Membrane</keyword>
<dbReference type="InterPro" id="IPR011002">
    <property type="entry name" value="FliG_a-hlx"/>
</dbReference>
<comment type="similarity">
    <text evidence="3">Belongs to the FliG family.</text>
</comment>
<dbReference type="Gene3D" id="1.10.220.30">
    <property type="match status" value="3"/>
</dbReference>
<reference evidence="13 14" key="1">
    <citation type="submission" date="2019-10" db="EMBL/GenBank/DDBJ databases">
        <title>Extracellular Electron Transfer in a Candidatus Methanoperedens spp. Enrichment Culture.</title>
        <authorList>
            <person name="Berger S."/>
            <person name="Rangel Shaw D."/>
            <person name="Berben T."/>
            <person name="In 'T Zandt M."/>
            <person name="Frank J."/>
            <person name="Reimann J."/>
            <person name="Jetten M.S.M."/>
            <person name="Welte C.U."/>
        </authorList>
    </citation>
    <scope>NUCLEOTIDE SEQUENCE [LARGE SCALE GENOMIC DNA]</scope>
    <source>
        <strain evidence="13">SB12</strain>
    </source>
</reference>